<evidence type="ECO:0000313" key="1">
    <source>
        <dbReference type="EMBL" id="CAF0972835.1"/>
    </source>
</evidence>
<dbReference type="Proteomes" id="UP000663879">
    <property type="component" value="Unassembled WGS sequence"/>
</dbReference>
<dbReference type="AlphaFoldDB" id="A0A814EW14"/>
<gene>
    <name evidence="1" type="ORF">OXX778_LOCUS15007</name>
</gene>
<accession>A0A814EW14</accession>
<comment type="caution">
    <text evidence="1">The sequence shown here is derived from an EMBL/GenBank/DDBJ whole genome shotgun (WGS) entry which is preliminary data.</text>
</comment>
<name>A0A814EW14_9BILA</name>
<proteinExistence type="predicted"/>
<keyword evidence="2" id="KW-1185">Reference proteome</keyword>
<sequence>MGLSACGGIGIRVYLDELDIYKKPKSIGLLKLSFVSTAPYGALMGQICASHYPQNKFSFAQSLFGAFICLIGFCLMDDATSRWTQWWRRSQCPYRKSIKYNINLEYEDLNIEAICLNISIDQTDCLFISYYNPPDLKPN</sequence>
<evidence type="ECO:0000313" key="2">
    <source>
        <dbReference type="Proteomes" id="UP000663879"/>
    </source>
</evidence>
<dbReference type="EMBL" id="CAJNOC010003211">
    <property type="protein sequence ID" value="CAF0972835.1"/>
    <property type="molecule type" value="Genomic_DNA"/>
</dbReference>
<reference evidence="1" key="1">
    <citation type="submission" date="2021-02" db="EMBL/GenBank/DDBJ databases">
        <authorList>
            <person name="Nowell W R."/>
        </authorList>
    </citation>
    <scope>NUCLEOTIDE SEQUENCE</scope>
    <source>
        <strain evidence="1">Ploen Becks lab</strain>
    </source>
</reference>
<protein>
    <submittedName>
        <fullName evidence="1">Uncharacterized protein</fullName>
    </submittedName>
</protein>
<organism evidence="1 2">
    <name type="scientific">Brachionus calyciflorus</name>
    <dbReference type="NCBI Taxonomy" id="104777"/>
    <lineage>
        <taxon>Eukaryota</taxon>
        <taxon>Metazoa</taxon>
        <taxon>Spiralia</taxon>
        <taxon>Gnathifera</taxon>
        <taxon>Rotifera</taxon>
        <taxon>Eurotatoria</taxon>
        <taxon>Monogononta</taxon>
        <taxon>Pseudotrocha</taxon>
        <taxon>Ploima</taxon>
        <taxon>Brachionidae</taxon>
        <taxon>Brachionus</taxon>
    </lineage>
</organism>